<gene>
    <name evidence="2" type="ORF">ACFQ4E_20310</name>
</gene>
<reference evidence="3" key="1">
    <citation type="journal article" date="2019" name="Int. J. Syst. Evol. Microbiol.">
        <title>The Global Catalogue of Microorganisms (GCM) 10K type strain sequencing project: providing services to taxonomists for standard genome sequencing and annotation.</title>
        <authorList>
            <consortium name="The Broad Institute Genomics Platform"/>
            <consortium name="The Broad Institute Genome Sequencing Center for Infectious Disease"/>
            <person name="Wu L."/>
            <person name="Ma J."/>
        </authorList>
    </citation>
    <scope>NUCLEOTIDE SEQUENCE [LARGE SCALE GENOMIC DNA]</scope>
    <source>
        <strain evidence="3">CCUG 62953</strain>
    </source>
</reference>
<dbReference type="InterPro" id="IPR050356">
    <property type="entry name" value="SulA_CellDiv_inhibitor"/>
</dbReference>
<dbReference type="Proteomes" id="UP001597135">
    <property type="component" value="Unassembled WGS sequence"/>
</dbReference>
<name>A0ABW3ZP08_9RHOB</name>
<evidence type="ECO:0000256" key="1">
    <source>
        <dbReference type="ARBA" id="ARBA00022763"/>
    </source>
</evidence>
<evidence type="ECO:0000313" key="3">
    <source>
        <dbReference type="Proteomes" id="UP001597135"/>
    </source>
</evidence>
<dbReference type="EMBL" id="JBHTMU010000074">
    <property type="protein sequence ID" value="MFD1344784.1"/>
    <property type="molecule type" value="Genomic_DNA"/>
</dbReference>
<organism evidence="2 3">
    <name type="scientific">Litorisediminicola beolgyonensis</name>
    <dbReference type="NCBI Taxonomy" id="1173614"/>
    <lineage>
        <taxon>Bacteria</taxon>
        <taxon>Pseudomonadati</taxon>
        <taxon>Pseudomonadota</taxon>
        <taxon>Alphaproteobacteria</taxon>
        <taxon>Rhodobacterales</taxon>
        <taxon>Paracoccaceae</taxon>
        <taxon>Litorisediminicola</taxon>
    </lineage>
</organism>
<accession>A0ABW3ZP08</accession>
<feature type="non-terminal residue" evidence="2">
    <location>
        <position position="1"/>
    </location>
</feature>
<proteinExistence type="predicted"/>
<comment type="caution">
    <text evidence="2">The sequence shown here is derived from an EMBL/GenBank/DDBJ whole genome shotgun (WGS) entry which is preliminary data.</text>
</comment>
<dbReference type="PANTHER" id="PTHR35369:SF2">
    <property type="entry name" value="BLR3025 PROTEIN"/>
    <property type="match status" value="1"/>
</dbReference>
<keyword evidence="3" id="KW-1185">Reference proteome</keyword>
<protein>
    <submittedName>
        <fullName evidence="2">DNA polymerase Y family protein</fullName>
    </submittedName>
</protein>
<dbReference type="PANTHER" id="PTHR35369">
    <property type="entry name" value="BLR3025 PROTEIN-RELATED"/>
    <property type="match status" value="1"/>
</dbReference>
<sequence>RRIGDLIGQPRASLARRFGTGLVLRLDQAMGAAAEPIAPAPPPERFATRLSLPDPIGLMDDLLAGLDRLLPPLCAKLTRHGRGARTLRLEAFRSDGGLQWLSVTLARPAQAPDRIRPLIAMKLEEIDAGLGIDMLRLEAVAHEPVHDTRPAGHLDASRANAARLKADTGLEDLIGRLGARIGMDAITRRHPGNSHLPEKCAQTLAAAWSAPCGDWPDRPPRPVLLWRPEPVQAPDTPRPPEQFRWRGRGFRWLAGQGPERIAPEWWLDDPEWRSGTRDYWVVDTDRGDRLWLYYAHGGQLSPGWFCHGAFA</sequence>
<keyword evidence="1" id="KW-0227">DNA damage</keyword>
<evidence type="ECO:0000313" key="2">
    <source>
        <dbReference type="EMBL" id="MFD1344784.1"/>
    </source>
</evidence>